<dbReference type="EMBL" id="CAFBOZ010000047">
    <property type="protein sequence ID" value="CAB4997867.1"/>
    <property type="molecule type" value="Genomic_DNA"/>
</dbReference>
<dbReference type="InterPro" id="IPR029032">
    <property type="entry name" value="AhpD-like"/>
</dbReference>
<dbReference type="Pfam" id="PF02627">
    <property type="entry name" value="CMD"/>
    <property type="match status" value="1"/>
</dbReference>
<dbReference type="InterPro" id="IPR003779">
    <property type="entry name" value="CMD-like"/>
</dbReference>
<dbReference type="EMBL" id="CAFBNF010000034">
    <property type="protein sequence ID" value="CAB4935227.1"/>
    <property type="molecule type" value="Genomic_DNA"/>
</dbReference>
<evidence type="ECO:0000259" key="1">
    <source>
        <dbReference type="Pfam" id="PF02627"/>
    </source>
</evidence>
<evidence type="ECO:0000313" key="3">
    <source>
        <dbReference type="EMBL" id="CAB4997867.1"/>
    </source>
</evidence>
<organism evidence="3">
    <name type="scientific">freshwater metagenome</name>
    <dbReference type="NCBI Taxonomy" id="449393"/>
    <lineage>
        <taxon>unclassified sequences</taxon>
        <taxon>metagenomes</taxon>
        <taxon>ecological metagenomes</taxon>
    </lineage>
</organism>
<dbReference type="Gene3D" id="1.20.1290.10">
    <property type="entry name" value="AhpD-like"/>
    <property type="match status" value="1"/>
</dbReference>
<reference evidence="3" key="1">
    <citation type="submission" date="2020-05" db="EMBL/GenBank/DDBJ databases">
        <authorList>
            <person name="Chiriac C."/>
            <person name="Salcher M."/>
            <person name="Ghai R."/>
            <person name="Kavagutti S V."/>
        </authorList>
    </citation>
    <scope>NUCLEOTIDE SEQUENCE</scope>
</reference>
<gene>
    <name evidence="2" type="ORF">UFOPK3773_00486</name>
    <name evidence="3" type="ORF">UFOPK3992_00456</name>
</gene>
<dbReference type="SUPFAM" id="SSF69118">
    <property type="entry name" value="AhpD-like"/>
    <property type="match status" value="1"/>
</dbReference>
<dbReference type="GO" id="GO:0051920">
    <property type="term" value="F:peroxiredoxin activity"/>
    <property type="evidence" value="ECO:0007669"/>
    <property type="project" value="InterPro"/>
</dbReference>
<name>A0A6J7NXW4_9ZZZZ</name>
<dbReference type="AlphaFoldDB" id="A0A6J7NXW4"/>
<feature type="domain" description="Carboxymuconolactone decarboxylase-like" evidence="1">
    <location>
        <begin position="61"/>
        <end position="136"/>
    </location>
</feature>
<dbReference type="PANTHER" id="PTHR34846:SF11">
    <property type="entry name" value="4-CARBOXYMUCONOLACTONE DECARBOXYLASE FAMILY PROTEIN (AFU_ORTHOLOGUE AFUA_6G11590)"/>
    <property type="match status" value="1"/>
</dbReference>
<evidence type="ECO:0000313" key="2">
    <source>
        <dbReference type="EMBL" id="CAB4935227.1"/>
    </source>
</evidence>
<accession>A0A6J7NXW4</accession>
<proteinExistence type="predicted"/>
<dbReference type="PANTHER" id="PTHR34846">
    <property type="entry name" value="4-CARBOXYMUCONOLACTONE DECARBOXYLASE FAMILY PROTEIN (AFU_ORTHOLOGUE AFUA_6G11590)"/>
    <property type="match status" value="1"/>
</dbReference>
<protein>
    <submittedName>
        <fullName evidence="3">Unannotated protein</fullName>
    </submittedName>
</protein>
<sequence length="192" mass="20391">MTDAPRLRKLAAADLEPGQLALYEAITGPLAQAPLPFQVVDAAGGLEGPFNGYLRQPILGTALLALGSAVGGGMSLSGRERELAILVVAAHQRGDFMRYAHEAIGLEVGLTEVELEALRGGRLDVFVDEHEQAVAQITQQLVTSGDLDDDAYRAAVDALGEATLFELLTLVGFYFTLALQMRVFRVGVPADS</sequence>